<dbReference type="Proteomes" id="UP001150538">
    <property type="component" value="Unassembled WGS sequence"/>
</dbReference>
<keyword evidence="3" id="KW-1185">Reference proteome</keyword>
<accession>A0A9W8DR40</accession>
<protein>
    <submittedName>
        <fullName evidence="2">Uncharacterized protein</fullName>
    </submittedName>
</protein>
<proteinExistence type="predicted"/>
<feature type="non-terminal residue" evidence="2">
    <location>
        <position position="102"/>
    </location>
</feature>
<name>A0A9W8DR40_9FUNG</name>
<comment type="caution">
    <text evidence="2">The sequence shown here is derived from an EMBL/GenBank/DDBJ whole genome shotgun (WGS) entry which is preliminary data.</text>
</comment>
<feature type="region of interest" description="Disordered" evidence="1">
    <location>
        <begin position="18"/>
        <end position="37"/>
    </location>
</feature>
<evidence type="ECO:0000313" key="2">
    <source>
        <dbReference type="EMBL" id="KAJ1919333.1"/>
    </source>
</evidence>
<evidence type="ECO:0000313" key="3">
    <source>
        <dbReference type="Proteomes" id="UP001150538"/>
    </source>
</evidence>
<dbReference type="AlphaFoldDB" id="A0A9W8DR40"/>
<reference evidence="2" key="1">
    <citation type="submission" date="2022-07" db="EMBL/GenBank/DDBJ databases">
        <title>Phylogenomic reconstructions and comparative analyses of Kickxellomycotina fungi.</title>
        <authorList>
            <person name="Reynolds N.K."/>
            <person name="Stajich J.E."/>
            <person name="Barry K."/>
            <person name="Grigoriev I.V."/>
            <person name="Crous P."/>
            <person name="Smith M.E."/>
        </authorList>
    </citation>
    <scope>NUCLEOTIDE SEQUENCE</scope>
    <source>
        <strain evidence="2">NBRC 100468</strain>
    </source>
</reference>
<organism evidence="2 3">
    <name type="scientific">Mycoemilia scoparia</name>
    <dbReference type="NCBI Taxonomy" id="417184"/>
    <lineage>
        <taxon>Eukaryota</taxon>
        <taxon>Fungi</taxon>
        <taxon>Fungi incertae sedis</taxon>
        <taxon>Zoopagomycota</taxon>
        <taxon>Kickxellomycotina</taxon>
        <taxon>Kickxellomycetes</taxon>
        <taxon>Kickxellales</taxon>
        <taxon>Kickxellaceae</taxon>
        <taxon>Mycoemilia</taxon>
    </lineage>
</organism>
<dbReference type="EMBL" id="JANBPU010000028">
    <property type="protein sequence ID" value="KAJ1919333.1"/>
    <property type="molecule type" value="Genomic_DNA"/>
</dbReference>
<sequence length="102" mass="11569">MGNPFGFPVRNTTSYSSLNELSRKSGRTGSGTNLSGNFDPLFYNEFRKQLAKRRKLVNFIAPSKSFGGLDYIYYRVEKDSGCITRVCPHHVPPDISDFEVNR</sequence>
<evidence type="ECO:0000256" key="1">
    <source>
        <dbReference type="SAM" id="MobiDB-lite"/>
    </source>
</evidence>
<gene>
    <name evidence="2" type="ORF">H4219_002021</name>
</gene>